<keyword evidence="6" id="KW-1185">Reference proteome</keyword>
<dbReference type="InterPro" id="IPR007484">
    <property type="entry name" value="Peptidase_M28"/>
</dbReference>
<protein>
    <submittedName>
        <fullName evidence="7">Glutamate carboxypeptidase 2-like</fullName>
    </submittedName>
</protein>
<evidence type="ECO:0000256" key="2">
    <source>
        <dbReference type="SAM" id="Phobius"/>
    </source>
</evidence>
<dbReference type="Pfam" id="PF04253">
    <property type="entry name" value="TFR_dimer"/>
    <property type="match status" value="1"/>
</dbReference>
<dbReference type="Pfam" id="PF04389">
    <property type="entry name" value="Peptidase_M28"/>
    <property type="match status" value="1"/>
</dbReference>
<evidence type="ECO:0000259" key="3">
    <source>
        <dbReference type="Pfam" id="PF02225"/>
    </source>
</evidence>
<sequence>MEKAQSMKRASKAAANWRLILAVVIIVVIVLFVLGIVIGYFIGLGQSENDAVKAALSDADPTVADRIIDEMSSEEIGKNLRYLTSIPHLAGTPADKEQADYIVQTWLEQGIEHAEAVPYNVLLSYPSDEEGKENKVQILEANTPDNIIHESALKEKVLDPTQDHPDVVPPFNAYSAQGEEQGDVVYANYARVEDFFYLERDRNMVLNGTIIIARYGKIFRGDKVSNAMAVGAKGIILYSDPKDVAPAGQPRYPDGIYLPETGVQRGSTFKDAMDPLTPGYPATAFAYRIDDNEAALPKIPVHPISYADAKEILRRMQGVEVLPEWKGALDGVTYRYGPTIRDDDNTIAKVKIIVHSRNERRTTYNTIGLIRGKVEPDRYVILGNHRDAWGFGAIDPTSGTATLLEVTRVFGKLLKDGWRPRRTIVFCTWGAEEYGLIGSNEWVEENMKNLVSRGVAYVNVDSPLMGVHRLSAGATPNLKQIIYAAAKTIPDAYPEGSRKTMYDTWTMRDKSAGTDEPSVSDLGSGSDYASFLHRMGMSAIDMRYHWDDTQYDFSIYPMYHSVYETYHLVETYYDPEFKYLQAMARLWAEIGRRLADLLIIPMDARDYGSRIKTMFEHFKDSESGQKIRNRGLSMDRFEDAVDTFNEATQSFHNEVTDVNKQDPMEIRRINDKLMMLERGFIDPLGLPGRVLTRHVIFAPSSKDMYASAGFPGLVDAMFDIDNSSDPTKQWREVEREIAVITHHLYSAATTLTDEITSLTRTEL</sequence>
<keyword evidence="2" id="KW-0812">Transmembrane</keyword>
<dbReference type="Gene3D" id="3.50.30.30">
    <property type="match status" value="1"/>
</dbReference>
<dbReference type="CDD" id="cd08022">
    <property type="entry name" value="M28_PSMA_like"/>
    <property type="match status" value="1"/>
</dbReference>
<name>A0ABM0GIS1_SACKO</name>
<dbReference type="SUPFAM" id="SSF53187">
    <property type="entry name" value="Zn-dependent exopeptidases"/>
    <property type="match status" value="1"/>
</dbReference>
<feature type="transmembrane region" description="Helical" evidence="2">
    <location>
        <begin position="20"/>
        <end position="42"/>
    </location>
</feature>
<keyword evidence="2" id="KW-1133">Transmembrane helix</keyword>
<feature type="domain" description="Peptidase M28" evidence="5">
    <location>
        <begin position="365"/>
        <end position="551"/>
    </location>
</feature>
<dbReference type="RefSeq" id="XP_002730755.2">
    <property type="nucleotide sequence ID" value="XM_002730709.2"/>
</dbReference>
<dbReference type="InterPro" id="IPR003137">
    <property type="entry name" value="PA_domain"/>
</dbReference>
<evidence type="ECO:0000313" key="6">
    <source>
        <dbReference type="Proteomes" id="UP000694865"/>
    </source>
</evidence>
<dbReference type="InterPro" id="IPR039373">
    <property type="entry name" value="Peptidase_M28B"/>
</dbReference>
<dbReference type="Gene3D" id="3.40.630.10">
    <property type="entry name" value="Zn peptidases"/>
    <property type="match status" value="1"/>
</dbReference>
<evidence type="ECO:0000259" key="4">
    <source>
        <dbReference type="Pfam" id="PF04253"/>
    </source>
</evidence>
<dbReference type="Pfam" id="PF02225">
    <property type="entry name" value="PA"/>
    <property type="match status" value="1"/>
</dbReference>
<dbReference type="InterPro" id="IPR007365">
    <property type="entry name" value="TFR-like_dimer_dom"/>
</dbReference>
<accession>A0ABM0GIS1</accession>
<feature type="domain" description="Transferrin receptor-like dimerisation" evidence="4">
    <location>
        <begin position="633"/>
        <end position="751"/>
    </location>
</feature>
<feature type="domain" description="PA" evidence="3">
    <location>
        <begin position="181"/>
        <end position="266"/>
    </location>
</feature>
<keyword evidence="2" id="KW-0472">Membrane</keyword>
<dbReference type="PANTHER" id="PTHR10404:SF77">
    <property type="entry name" value="GLUTAMATE CARBOXYPEPTIDASE 2 HOMOLOG"/>
    <property type="match status" value="1"/>
</dbReference>
<dbReference type="PANTHER" id="PTHR10404">
    <property type="entry name" value="N-ACETYLATED-ALPHA-LINKED ACIDIC DIPEPTIDASE"/>
    <property type="match status" value="1"/>
</dbReference>
<dbReference type="InterPro" id="IPR036757">
    <property type="entry name" value="TFR-like_dimer_dom_sf"/>
</dbReference>
<gene>
    <name evidence="7" type="primary">LOC100367154</name>
</gene>
<dbReference type="SUPFAM" id="SSF47672">
    <property type="entry name" value="Transferrin receptor-like dimerisation domain"/>
    <property type="match status" value="1"/>
</dbReference>
<comment type="similarity">
    <text evidence="1">Belongs to the peptidase M28 family. M28B subfamily.</text>
</comment>
<dbReference type="Gene3D" id="1.20.930.40">
    <property type="entry name" value="Transferrin receptor-like, dimerisation domain"/>
    <property type="match status" value="1"/>
</dbReference>
<dbReference type="GeneID" id="100367154"/>
<proteinExistence type="inferred from homology"/>
<dbReference type="CDD" id="cd02121">
    <property type="entry name" value="PA_GCPII_like"/>
    <property type="match status" value="1"/>
</dbReference>
<evidence type="ECO:0000259" key="5">
    <source>
        <dbReference type="Pfam" id="PF04389"/>
    </source>
</evidence>
<dbReference type="Proteomes" id="UP000694865">
    <property type="component" value="Unplaced"/>
</dbReference>
<evidence type="ECO:0000313" key="7">
    <source>
        <dbReference type="RefSeq" id="XP_002730755.2"/>
    </source>
</evidence>
<reference evidence="7" key="1">
    <citation type="submission" date="2025-08" db="UniProtKB">
        <authorList>
            <consortium name="RefSeq"/>
        </authorList>
    </citation>
    <scope>IDENTIFICATION</scope>
    <source>
        <tissue evidence="7">Testes</tissue>
    </source>
</reference>
<organism evidence="6 7">
    <name type="scientific">Saccoglossus kowalevskii</name>
    <name type="common">Acorn worm</name>
    <dbReference type="NCBI Taxonomy" id="10224"/>
    <lineage>
        <taxon>Eukaryota</taxon>
        <taxon>Metazoa</taxon>
        <taxon>Hemichordata</taxon>
        <taxon>Enteropneusta</taxon>
        <taxon>Harrimaniidae</taxon>
        <taxon>Saccoglossus</taxon>
    </lineage>
</organism>
<dbReference type="SUPFAM" id="SSF52025">
    <property type="entry name" value="PA domain"/>
    <property type="match status" value="1"/>
</dbReference>
<evidence type="ECO:0000256" key="1">
    <source>
        <dbReference type="ARBA" id="ARBA00005634"/>
    </source>
</evidence>
<dbReference type="InterPro" id="IPR046450">
    <property type="entry name" value="PA_dom_sf"/>
</dbReference>